<dbReference type="EMBL" id="REGN01005865">
    <property type="protein sequence ID" value="RNA11750.1"/>
    <property type="molecule type" value="Genomic_DNA"/>
</dbReference>
<name>A0A3M7QKB2_BRAPC</name>
<dbReference type="InterPro" id="IPR041491">
    <property type="entry name" value="TRPM_SLOG"/>
</dbReference>
<dbReference type="InterPro" id="IPR050927">
    <property type="entry name" value="TRPM"/>
</dbReference>
<evidence type="ECO:0000259" key="1">
    <source>
        <dbReference type="Pfam" id="PF18139"/>
    </source>
</evidence>
<dbReference type="GO" id="GO:0099604">
    <property type="term" value="F:ligand-gated calcium channel activity"/>
    <property type="evidence" value="ECO:0007669"/>
    <property type="project" value="TreeGrafter"/>
</dbReference>
<feature type="domain" description="TRPM SLOG" evidence="1">
    <location>
        <begin position="82"/>
        <end position="267"/>
    </location>
</feature>
<dbReference type="OrthoDB" id="10050890at2759"/>
<sequence>MSRTGINLSEKLQNLGITKSECCQFIPSEKPNECQCGLTKREHAQPLVNSEQNWTRDTCTRPGGITNAYGGIRFADKNEISKYIRVYYRTEMDKMISLLFGKSYWHMKPPKLLISVTGGAQVAVSELVRDILCKGLVKAATSTDGWITTGGTNAGIMKHVGETVRFTRSKVTLIGIASWTATSRNEDLISCDEDTPLRFAKSQYLEPNHTHFILVDDSKYNDFGGEIQFRAKLESEISKIKKIPIILVVVEGGPNTAATVLESLKKSIPCGYKLNWNDFSKPLNIFFDQYLNIQIKNANKRTCAKSFQSQSFVFDFMNFKELSRI</sequence>
<dbReference type="STRING" id="10195.A0A3M7QKB2"/>
<protein>
    <submittedName>
        <fullName evidence="2">Transient receptor potential cation channel subfamily M member 2-like</fullName>
    </submittedName>
</protein>
<organism evidence="2 3">
    <name type="scientific">Brachionus plicatilis</name>
    <name type="common">Marine rotifer</name>
    <name type="synonym">Brachionus muelleri</name>
    <dbReference type="NCBI Taxonomy" id="10195"/>
    <lineage>
        <taxon>Eukaryota</taxon>
        <taxon>Metazoa</taxon>
        <taxon>Spiralia</taxon>
        <taxon>Gnathifera</taxon>
        <taxon>Rotifera</taxon>
        <taxon>Eurotatoria</taxon>
        <taxon>Monogononta</taxon>
        <taxon>Pseudotrocha</taxon>
        <taxon>Ploima</taxon>
        <taxon>Brachionidae</taxon>
        <taxon>Brachionus</taxon>
    </lineage>
</organism>
<proteinExistence type="predicted"/>
<dbReference type="Proteomes" id="UP000276133">
    <property type="component" value="Unassembled WGS sequence"/>
</dbReference>
<dbReference type="PANTHER" id="PTHR13800">
    <property type="entry name" value="TRANSIENT RECEPTOR POTENTIAL CATION CHANNEL, SUBFAMILY M, MEMBER 6"/>
    <property type="match status" value="1"/>
</dbReference>
<dbReference type="PANTHER" id="PTHR13800:SF12">
    <property type="entry name" value="TRANSIENT RECEPTOR POTENTIAL CATION CHANNEL SUBFAMILY M MEMBER-LIKE 2"/>
    <property type="match status" value="1"/>
</dbReference>
<dbReference type="GO" id="GO:0005886">
    <property type="term" value="C:plasma membrane"/>
    <property type="evidence" value="ECO:0007669"/>
    <property type="project" value="TreeGrafter"/>
</dbReference>
<accession>A0A3M7QKB2</accession>
<reference evidence="2 3" key="1">
    <citation type="journal article" date="2018" name="Sci. Rep.">
        <title>Genomic signatures of local adaptation to the degree of environmental predictability in rotifers.</title>
        <authorList>
            <person name="Franch-Gras L."/>
            <person name="Hahn C."/>
            <person name="Garcia-Roger E.M."/>
            <person name="Carmona M.J."/>
            <person name="Serra M."/>
            <person name="Gomez A."/>
        </authorList>
    </citation>
    <scope>NUCLEOTIDE SEQUENCE [LARGE SCALE GENOMIC DNA]</scope>
    <source>
        <strain evidence="2">HYR1</strain>
    </source>
</reference>
<keyword evidence="2" id="KW-0675">Receptor</keyword>
<dbReference type="AlphaFoldDB" id="A0A3M7QKB2"/>
<evidence type="ECO:0000313" key="2">
    <source>
        <dbReference type="EMBL" id="RNA11750.1"/>
    </source>
</evidence>
<gene>
    <name evidence="2" type="ORF">BpHYR1_042593</name>
</gene>
<comment type="caution">
    <text evidence="2">The sequence shown here is derived from an EMBL/GenBank/DDBJ whole genome shotgun (WGS) entry which is preliminary data.</text>
</comment>
<dbReference type="Pfam" id="PF18139">
    <property type="entry name" value="LSDAT_euk"/>
    <property type="match status" value="1"/>
</dbReference>
<keyword evidence="3" id="KW-1185">Reference proteome</keyword>
<evidence type="ECO:0000313" key="3">
    <source>
        <dbReference type="Proteomes" id="UP000276133"/>
    </source>
</evidence>